<protein>
    <submittedName>
        <fullName evidence="1">Uncharacterized protein</fullName>
    </submittedName>
</protein>
<name>A0A8W7PPI1_ANOCL</name>
<evidence type="ECO:0000313" key="1">
    <source>
        <dbReference type="EnsemblMetazoa" id="ACOM035543-PA.1"/>
    </source>
</evidence>
<proteinExistence type="predicted"/>
<sequence length="150" mass="15856">METHAFKHRSVSEAFGRRDEGVAGRKCDEAVPPSILGKDSSENTIAFIGTCFSDIEDDGTPAPDGADAAPVDDDVAAAAPDAVLPFTVLTRSWSWQCARCSAAGSYGTEVPVSISSLQTAMVESLVALVAVFADELAVCDDFFLLLRLVR</sequence>
<dbReference type="Proteomes" id="UP000075882">
    <property type="component" value="Unassembled WGS sequence"/>
</dbReference>
<dbReference type="AlphaFoldDB" id="A0A8W7PPI1"/>
<reference evidence="1" key="1">
    <citation type="submission" date="2022-08" db="UniProtKB">
        <authorList>
            <consortium name="EnsemblMetazoa"/>
        </authorList>
    </citation>
    <scope>IDENTIFICATION</scope>
</reference>
<organism evidence="1">
    <name type="scientific">Anopheles coluzzii</name>
    <name type="common">African malaria mosquito</name>
    <dbReference type="NCBI Taxonomy" id="1518534"/>
    <lineage>
        <taxon>Eukaryota</taxon>
        <taxon>Metazoa</taxon>
        <taxon>Ecdysozoa</taxon>
        <taxon>Arthropoda</taxon>
        <taxon>Hexapoda</taxon>
        <taxon>Insecta</taxon>
        <taxon>Pterygota</taxon>
        <taxon>Neoptera</taxon>
        <taxon>Endopterygota</taxon>
        <taxon>Diptera</taxon>
        <taxon>Nematocera</taxon>
        <taxon>Culicoidea</taxon>
        <taxon>Culicidae</taxon>
        <taxon>Anophelinae</taxon>
        <taxon>Anopheles</taxon>
    </lineage>
</organism>
<dbReference type="EnsemblMetazoa" id="ACOM035543-RA">
    <property type="protein sequence ID" value="ACOM035543-PA.1"/>
    <property type="gene ID" value="ACOM035543"/>
</dbReference>
<accession>A0A8W7PPI1</accession>